<dbReference type="InterPro" id="IPR036021">
    <property type="entry name" value="Tungsten_al_ferr_oxy-like_C"/>
</dbReference>
<organism evidence="10">
    <name type="scientific">marine sediment metagenome</name>
    <dbReference type="NCBI Taxonomy" id="412755"/>
    <lineage>
        <taxon>unclassified sequences</taxon>
        <taxon>metagenomes</taxon>
        <taxon>ecological metagenomes</taxon>
    </lineage>
</organism>
<dbReference type="SUPFAM" id="SSF48310">
    <property type="entry name" value="Aldehyde ferredoxin oxidoreductase, C-terminal domains"/>
    <property type="match status" value="1"/>
</dbReference>
<dbReference type="PANTHER" id="PTHR30038:SF0">
    <property type="entry name" value="TUNGSTEN-CONTAINING ALDEHYDE FERREDOXIN OXIDOREDUCTASE"/>
    <property type="match status" value="1"/>
</dbReference>
<evidence type="ECO:0000256" key="1">
    <source>
        <dbReference type="ARBA" id="ARBA00001966"/>
    </source>
</evidence>
<keyword evidence="5" id="KW-0560">Oxidoreductase</keyword>
<reference evidence="10" key="1">
    <citation type="journal article" date="2015" name="Nature">
        <title>Complex archaea that bridge the gap between prokaryotes and eukaryotes.</title>
        <authorList>
            <person name="Spang A."/>
            <person name="Saw J.H."/>
            <person name="Jorgensen S.L."/>
            <person name="Zaremba-Niedzwiedzka K."/>
            <person name="Martijn J."/>
            <person name="Lind A.E."/>
            <person name="van Eijk R."/>
            <person name="Schleper C."/>
            <person name="Guy L."/>
            <person name="Ettema T.J."/>
        </authorList>
    </citation>
    <scope>NUCLEOTIDE SEQUENCE</scope>
</reference>
<evidence type="ECO:0000313" key="10">
    <source>
        <dbReference type="EMBL" id="KKN57757.1"/>
    </source>
</evidence>
<keyword evidence="6" id="KW-0408">Iron</keyword>
<evidence type="ECO:0000256" key="7">
    <source>
        <dbReference type="ARBA" id="ARBA00023014"/>
    </source>
</evidence>
<evidence type="ECO:0000259" key="9">
    <source>
        <dbReference type="SMART" id="SM00790"/>
    </source>
</evidence>
<dbReference type="InterPro" id="IPR051919">
    <property type="entry name" value="W-dependent_AOR"/>
</dbReference>
<dbReference type="GO" id="GO:0046872">
    <property type="term" value="F:metal ion binding"/>
    <property type="evidence" value="ECO:0007669"/>
    <property type="project" value="UniProtKB-KW"/>
</dbReference>
<dbReference type="GO" id="GO:0009055">
    <property type="term" value="F:electron transfer activity"/>
    <property type="evidence" value="ECO:0007669"/>
    <property type="project" value="InterPro"/>
</dbReference>
<dbReference type="Gene3D" id="1.10.599.10">
    <property type="entry name" value="Aldehyde Ferredoxin Oxidoreductase Protein, subunit A, domain 3"/>
    <property type="match status" value="1"/>
</dbReference>
<comment type="similarity">
    <text evidence="2">Belongs to the AOR/FOR family.</text>
</comment>
<evidence type="ECO:0000256" key="5">
    <source>
        <dbReference type="ARBA" id="ARBA00023002"/>
    </source>
</evidence>
<accession>A0A0F9S678</accession>
<keyword evidence="7" id="KW-0411">Iron-sulfur</keyword>
<evidence type="ECO:0000256" key="2">
    <source>
        <dbReference type="ARBA" id="ARBA00011032"/>
    </source>
</evidence>
<keyword evidence="3" id="KW-0004">4Fe-4S</keyword>
<evidence type="ECO:0000256" key="3">
    <source>
        <dbReference type="ARBA" id="ARBA00022485"/>
    </source>
</evidence>
<comment type="cofactor">
    <cofactor evidence="8">
        <name>tungstopterin</name>
        <dbReference type="ChEBI" id="CHEBI:30402"/>
    </cofactor>
</comment>
<dbReference type="InterPro" id="IPR036503">
    <property type="entry name" value="Ald_Fedxn_OxRdtase_N_sf"/>
</dbReference>
<dbReference type="Gene3D" id="3.60.9.10">
    <property type="entry name" value="Aldehyde ferredoxin oxidoreductase, N-terminal domain"/>
    <property type="match status" value="1"/>
</dbReference>
<feature type="domain" description="Aldehyde ferredoxin oxidoreductase N-terminal" evidence="9">
    <location>
        <begin position="7"/>
        <end position="216"/>
    </location>
</feature>
<dbReference type="InterPro" id="IPR013985">
    <property type="entry name" value="Ald_Fedxn_OxRdtase_dom3"/>
</dbReference>
<dbReference type="InterPro" id="IPR013983">
    <property type="entry name" value="Ald_Fedxn_OxRdtase_N"/>
</dbReference>
<dbReference type="Pfam" id="PF02730">
    <property type="entry name" value="AFOR_N"/>
    <property type="match status" value="1"/>
</dbReference>
<dbReference type="InterPro" id="IPR013984">
    <property type="entry name" value="Ald_Fedxn_OxRdtase_dom2"/>
</dbReference>
<dbReference type="AlphaFoldDB" id="A0A0F9S678"/>
<dbReference type="Gene3D" id="1.10.569.10">
    <property type="entry name" value="Aldehyde Ferredoxin Oxidoreductase Protein, subunit A, domain 2"/>
    <property type="match status" value="1"/>
</dbReference>
<keyword evidence="4" id="KW-0479">Metal-binding</keyword>
<evidence type="ECO:0000256" key="6">
    <source>
        <dbReference type="ARBA" id="ARBA00023004"/>
    </source>
</evidence>
<sequence length="624" mass="68436">MEKLYGYNGKIAYIDLGSLNVEVKDLDQKIAENYMGGAGLSAKLTYDLLSDSDFQILQKDPFSSINPLIFATGPLTGTMTPSSSRYCVTGISPLTGIWGESTSGGFFPITLKRSGYDAIVITGKADRPKFIVIDECKIKIKDADSLWGKNTRDTITSVRALLNDEKFRVACIGNGGENLVKYAAIINDEGRAAGRCGLGALMGIKKLKAIAIKGSQTIDYFDKEELRIQGKSTLEKVMIPFVTNMFSHFGTLIYSDMGMVIGDVPAKYFTSSEFIAENLTGRALKEQYVVLKYACSGCVIGCGRKTLFEIDGKEIEVDGPEYETMAAFGPMCGVLDFKPIIEANHICNLDGVDTISSGVSISFLIYLVENNLAIEKIKDSLTKVKLEDISWGNEATMLTLLKLIIKREGIGDILAEGVKVMAEKFGVDPDLAAHVKGLEIPMHDPRAYLGQALTYMTGCTGANHNKGDFYNIDGDAASYTKIRKKDRFTLNKREKSIIAYQDLTNIYDSAVICNFTHINDLTLTRLLKASTGIQSFGSSGTLFKIGERASNLKRLISCKLGCKREDDYLPKIVSTALKSGGTAGIALDLEDNLKVYYEKRGWDWDTGFPSEDTLEKLEITKSKS</sequence>
<evidence type="ECO:0000256" key="4">
    <source>
        <dbReference type="ARBA" id="ARBA00022723"/>
    </source>
</evidence>
<dbReference type="EMBL" id="LAZR01000790">
    <property type="protein sequence ID" value="KKN57757.1"/>
    <property type="molecule type" value="Genomic_DNA"/>
</dbReference>
<protein>
    <recommendedName>
        <fullName evidence="9">Aldehyde ferredoxin oxidoreductase N-terminal domain-containing protein</fullName>
    </recommendedName>
</protein>
<dbReference type="GO" id="GO:0016625">
    <property type="term" value="F:oxidoreductase activity, acting on the aldehyde or oxo group of donors, iron-sulfur protein as acceptor"/>
    <property type="evidence" value="ECO:0007669"/>
    <property type="project" value="InterPro"/>
</dbReference>
<dbReference type="SMART" id="SM00790">
    <property type="entry name" value="AFOR_N"/>
    <property type="match status" value="1"/>
</dbReference>
<comment type="cofactor">
    <cofactor evidence="1">
        <name>[4Fe-4S] cluster</name>
        <dbReference type="ChEBI" id="CHEBI:49883"/>
    </cofactor>
</comment>
<gene>
    <name evidence="10" type="ORF">LCGC14_0558840</name>
</gene>
<comment type="caution">
    <text evidence="10">The sequence shown here is derived from an EMBL/GenBank/DDBJ whole genome shotgun (WGS) entry which is preliminary data.</text>
</comment>
<dbReference type="GO" id="GO:0051539">
    <property type="term" value="F:4 iron, 4 sulfur cluster binding"/>
    <property type="evidence" value="ECO:0007669"/>
    <property type="project" value="UniProtKB-KW"/>
</dbReference>
<dbReference type="InterPro" id="IPR001203">
    <property type="entry name" value="OxRdtase_Ald_Fedxn_C"/>
</dbReference>
<evidence type="ECO:0000256" key="8">
    <source>
        <dbReference type="ARBA" id="ARBA00049934"/>
    </source>
</evidence>
<name>A0A0F9S678_9ZZZZ</name>
<dbReference type="Pfam" id="PF01314">
    <property type="entry name" value="AFOR_C"/>
    <property type="match status" value="1"/>
</dbReference>
<proteinExistence type="inferred from homology"/>
<dbReference type="SUPFAM" id="SSF56228">
    <property type="entry name" value="Aldehyde ferredoxin oxidoreductase, N-terminal domain"/>
    <property type="match status" value="1"/>
</dbReference>
<dbReference type="PANTHER" id="PTHR30038">
    <property type="entry name" value="ALDEHYDE FERREDOXIN OXIDOREDUCTASE"/>
    <property type="match status" value="1"/>
</dbReference>